<accession>A0A0A9GKT5</accession>
<name>A0A0A9GKT5_ARUDO</name>
<proteinExistence type="predicted"/>
<dbReference type="PANTHER" id="PTHR33116">
    <property type="entry name" value="REVERSE TRANSCRIPTASE ZINC-BINDING DOMAIN-CONTAINING PROTEIN-RELATED-RELATED"/>
    <property type="match status" value="1"/>
</dbReference>
<reference evidence="1" key="2">
    <citation type="journal article" date="2015" name="Data Brief">
        <title>Shoot transcriptome of the giant reed, Arundo donax.</title>
        <authorList>
            <person name="Barrero R.A."/>
            <person name="Guerrero F.D."/>
            <person name="Moolhuijzen P."/>
            <person name="Goolsby J.A."/>
            <person name="Tidwell J."/>
            <person name="Bellgard S.E."/>
            <person name="Bellgard M.I."/>
        </authorList>
    </citation>
    <scope>NUCLEOTIDE SEQUENCE</scope>
    <source>
        <tissue evidence="1">Shoot tissue taken approximately 20 cm above the soil surface</tissue>
    </source>
</reference>
<sequence length="156" mass="17517">MPGRLKGLVGSWSGTEVSYVGSEVLIKSVAQAVPTYPMSCFKIPAEICKQMKSTISNYWWSSSADNRHMHGQRWDHLTRPKRQGGMGFRVLPLLYLALLGKQGWRLMLKPDSLCARVLKGQCFPNTDFLSATRKKHSSHTWRAILAGRDVLSKGLI</sequence>
<organism evidence="1">
    <name type="scientific">Arundo donax</name>
    <name type="common">Giant reed</name>
    <name type="synonym">Donax arundinaceus</name>
    <dbReference type="NCBI Taxonomy" id="35708"/>
    <lineage>
        <taxon>Eukaryota</taxon>
        <taxon>Viridiplantae</taxon>
        <taxon>Streptophyta</taxon>
        <taxon>Embryophyta</taxon>
        <taxon>Tracheophyta</taxon>
        <taxon>Spermatophyta</taxon>
        <taxon>Magnoliopsida</taxon>
        <taxon>Liliopsida</taxon>
        <taxon>Poales</taxon>
        <taxon>Poaceae</taxon>
        <taxon>PACMAD clade</taxon>
        <taxon>Arundinoideae</taxon>
        <taxon>Arundineae</taxon>
        <taxon>Arundo</taxon>
    </lineage>
</organism>
<reference evidence="1" key="1">
    <citation type="submission" date="2014-09" db="EMBL/GenBank/DDBJ databases">
        <authorList>
            <person name="Magalhaes I.L.F."/>
            <person name="Oliveira U."/>
            <person name="Santos F.R."/>
            <person name="Vidigal T.H.D.A."/>
            <person name="Brescovit A.D."/>
            <person name="Santos A.J."/>
        </authorList>
    </citation>
    <scope>NUCLEOTIDE SEQUENCE</scope>
    <source>
        <tissue evidence="1">Shoot tissue taken approximately 20 cm above the soil surface</tissue>
    </source>
</reference>
<dbReference type="AlphaFoldDB" id="A0A0A9GKT5"/>
<protein>
    <submittedName>
        <fullName evidence="1">Uncharacterized protein</fullName>
    </submittedName>
</protein>
<dbReference type="EMBL" id="GBRH01172809">
    <property type="protein sequence ID" value="JAE25087.1"/>
    <property type="molecule type" value="Transcribed_RNA"/>
</dbReference>
<evidence type="ECO:0000313" key="1">
    <source>
        <dbReference type="EMBL" id="JAE25087.1"/>
    </source>
</evidence>
<dbReference type="PANTHER" id="PTHR33116:SF86">
    <property type="entry name" value="REVERSE TRANSCRIPTASE DOMAIN-CONTAINING PROTEIN"/>
    <property type="match status" value="1"/>
</dbReference>